<dbReference type="Pfam" id="PF00105">
    <property type="entry name" value="zf-C4"/>
    <property type="match status" value="1"/>
</dbReference>
<dbReference type="InterPro" id="IPR013088">
    <property type="entry name" value="Znf_NHR/GATA"/>
</dbReference>
<keyword evidence="8" id="KW-0539">Nucleus</keyword>
<keyword evidence="2" id="KW-0863">Zinc-finger</keyword>
<evidence type="ECO:0000256" key="5">
    <source>
        <dbReference type="ARBA" id="ARBA00023125"/>
    </source>
</evidence>
<proteinExistence type="predicted"/>
<sequence>MDHNAELQIKTEPYNSLGQTQFLHPSFMGLNPALPCDFMQPQSGSFGHPPNPFATHGIFYPQQHFNPINDSRRGSHGTTSSSSANSHAGTPSPHNSHAPHSPAFNTHLNAHQLLRFGTMFHPNIDFPTASNLGEEDTDKVCAVCGDRAVCFHYGARTCEGCKGFFKCIIYIYIYNIRLFLRPYNLILYFCVLMFSEYGKTKIYSLGKMYDYGICFRRDCLVKFLWYMIFLSRLP</sequence>
<dbReference type="GO" id="GO:0005667">
    <property type="term" value="C:transcription regulator complex"/>
    <property type="evidence" value="ECO:0007669"/>
    <property type="project" value="TreeGrafter"/>
</dbReference>
<dbReference type="PANTHER" id="PTHR24085:SF4">
    <property type="entry name" value="NUCLEAR HORMONE RECEPTOR HR38-RELATED"/>
    <property type="match status" value="1"/>
</dbReference>
<dbReference type="PANTHER" id="PTHR24085">
    <property type="entry name" value="NUCLEAR HORMONE RECEPTOR"/>
    <property type="match status" value="1"/>
</dbReference>
<evidence type="ECO:0000313" key="11">
    <source>
        <dbReference type="Proteomes" id="UP000095283"/>
    </source>
</evidence>
<evidence type="ECO:0000256" key="4">
    <source>
        <dbReference type="ARBA" id="ARBA00023015"/>
    </source>
</evidence>
<protein>
    <submittedName>
        <fullName evidence="12">Nuclear receptor domain-containing protein</fullName>
    </submittedName>
</protein>
<dbReference type="GO" id="GO:0000978">
    <property type="term" value="F:RNA polymerase II cis-regulatory region sequence-specific DNA binding"/>
    <property type="evidence" value="ECO:0007669"/>
    <property type="project" value="TreeGrafter"/>
</dbReference>
<evidence type="ECO:0000256" key="2">
    <source>
        <dbReference type="ARBA" id="ARBA00022771"/>
    </source>
</evidence>
<keyword evidence="6" id="KW-0804">Transcription</keyword>
<evidence type="ECO:0000259" key="10">
    <source>
        <dbReference type="PROSITE" id="PS51030"/>
    </source>
</evidence>
<keyword evidence="7" id="KW-0675">Receptor</keyword>
<dbReference type="GO" id="GO:0000981">
    <property type="term" value="F:DNA-binding transcription factor activity, RNA polymerase II-specific"/>
    <property type="evidence" value="ECO:0007669"/>
    <property type="project" value="TreeGrafter"/>
</dbReference>
<accession>A0A1I7WJ02</accession>
<keyword evidence="4" id="KW-0805">Transcription regulation</keyword>
<keyword evidence="3" id="KW-0862">Zinc</keyword>
<dbReference type="GO" id="GO:0005634">
    <property type="term" value="C:nucleus"/>
    <property type="evidence" value="ECO:0007669"/>
    <property type="project" value="TreeGrafter"/>
</dbReference>
<dbReference type="GO" id="GO:0035259">
    <property type="term" value="F:nuclear glucocorticoid receptor binding"/>
    <property type="evidence" value="ECO:0007669"/>
    <property type="project" value="TreeGrafter"/>
</dbReference>
<dbReference type="WBParaSite" id="Hba_04948">
    <property type="protein sequence ID" value="Hba_04948"/>
    <property type="gene ID" value="Hba_04948"/>
</dbReference>
<feature type="domain" description="Nuclear receptor" evidence="10">
    <location>
        <begin position="138"/>
        <end position="166"/>
    </location>
</feature>
<dbReference type="InterPro" id="IPR001628">
    <property type="entry name" value="Znf_hrmn_rcpt"/>
</dbReference>
<evidence type="ECO:0000256" key="3">
    <source>
        <dbReference type="ARBA" id="ARBA00022833"/>
    </source>
</evidence>
<name>A0A1I7WJ02_HETBA</name>
<dbReference type="PRINTS" id="PR00047">
    <property type="entry name" value="STROIDFINGER"/>
</dbReference>
<evidence type="ECO:0000256" key="8">
    <source>
        <dbReference type="ARBA" id="ARBA00023242"/>
    </source>
</evidence>
<feature type="region of interest" description="Disordered" evidence="9">
    <location>
        <begin position="64"/>
        <end position="101"/>
    </location>
</feature>
<keyword evidence="11" id="KW-1185">Reference proteome</keyword>
<dbReference type="AlphaFoldDB" id="A0A1I7WJ02"/>
<reference evidence="12" key="1">
    <citation type="submission" date="2016-11" db="UniProtKB">
        <authorList>
            <consortium name="WormBaseParasite"/>
        </authorList>
    </citation>
    <scope>IDENTIFICATION</scope>
</reference>
<evidence type="ECO:0000256" key="9">
    <source>
        <dbReference type="SAM" id="MobiDB-lite"/>
    </source>
</evidence>
<dbReference type="SUPFAM" id="SSF57716">
    <property type="entry name" value="Glucocorticoid receptor-like (DNA-binding domain)"/>
    <property type="match status" value="1"/>
</dbReference>
<dbReference type="Proteomes" id="UP000095283">
    <property type="component" value="Unplaced"/>
</dbReference>
<feature type="compositionally biased region" description="Low complexity" evidence="9">
    <location>
        <begin position="76"/>
        <end position="101"/>
    </location>
</feature>
<evidence type="ECO:0000256" key="6">
    <source>
        <dbReference type="ARBA" id="ARBA00023163"/>
    </source>
</evidence>
<evidence type="ECO:0000313" key="12">
    <source>
        <dbReference type="WBParaSite" id="Hba_04948"/>
    </source>
</evidence>
<dbReference type="PROSITE" id="PS51030">
    <property type="entry name" value="NUCLEAR_REC_DBD_2"/>
    <property type="match status" value="1"/>
</dbReference>
<organism evidence="11 12">
    <name type="scientific">Heterorhabditis bacteriophora</name>
    <name type="common">Entomopathogenic nematode worm</name>
    <dbReference type="NCBI Taxonomy" id="37862"/>
    <lineage>
        <taxon>Eukaryota</taxon>
        <taxon>Metazoa</taxon>
        <taxon>Ecdysozoa</taxon>
        <taxon>Nematoda</taxon>
        <taxon>Chromadorea</taxon>
        <taxon>Rhabditida</taxon>
        <taxon>Rhabditina</taxon>
        <taxon>Rhabditomorpha</taxon>
        <taxon>Strongyloidea</taxon>
        <taxon>Heterorhabditidae</taxon>
        <taxon>Heterorhabditis</taxon>
    </lineage>
</organism>
<dbReference type="SMART" id="SM00399">
    <property type="entry name" value="ZnF_C4"/>
    <property type="match status" value="1"/>
</dbReference>
<evidence type="ECO:0000256" key="7">
    <source>
        <dbReference type="ARBA" id="ARBA00023170"/>
    </source>
</evidence>
<dbReference type="GO" id="GO:0071376">
    <property type="term" value="P:cellular response to corticotropin-releasing hormone stimulus"/>
    <property type="evidence" value="ECO:0007669"/>
    <property type="project" value="TreeGrafter"/>
</dbReference>
<evidence type="ECO:0000256" key="1">
    <source>
        <dbReference type="ARBA" id="ARBA00022723"/>
    </source>
</evidence>
<keyword evidence="5" id="KW-0238">DNA-binding</keyword>
<keyword evidence="1" id="KW-0479">Metal-binding</keyword>
<dbReference type="Gene3D" id="3.30.50.10">
    <property type="entry name" value="Erythroid Transcription Factor GATA-1, subunit A"/>
    <property type="match status" value="1"/>
</dbReference>
<dbReference type="GO" id="GO:0008270">
    <property type="term" value="F:zinc ion binding"/>
    <property type="evidence" value="ECO:0007669"/>
    <property type="project" value="UniProtKB-KW"/>
</dbReference>